<evidence type="ECO:0000313" key="3">
    <source>
        <dbReference type="Proteomes" id="UP000887013"/>
    </source>
</evidence>
<organism evidence="2 3">
    <name type="scientific">Nephila pilipes</name>
    <name type="common">Giant wood spider</name>
    <name type="synonym">Nephila maculata</name>
    <dbReference type="NCBI Taxonomy" id="299642"/>
    <lineage>
        <taxon>Eukaryota</taxon>
        <taxon>Metazoa</taxon>
        <taxon>Ecdysozoa</taxon>
        <taxon>Arthropoda</taxon>
        <taxon>Chelicerata</taxon>
        <taxon>Arachnida</taxon>
        <taxon>Araneae</taxon>
        <taxon>Araneomorphae</taxon>
        <taxon>Entelegynae</taxon>
        <taxon>Araneoidea</taxon>
        <taxon>Nephilidae</taxon>
        <taxon>Nephila</taxon>
    </lineage>
</organism>
<dbReference type="AlphaFoldDB" id="A0A8X6PSU8"/>
<comment type="caution">
    <text evidence="2">The sequence shown here is derived from an EMBL/GenBank/DDBJ whole genome shotgun (WGS) entry which is preliminary data.</text>
</comment>
<dbReference type="EMBL" id="BMAW01073355">
    <property type="protein sequence ID" value="GFT87429.1"/>
    <property type="molecule type" value="Genomic_DNA"/>
</dbReference>
<gene>
    <name evidence="2" type="ORF">NPIL_497831</name>
</gene>
<feature type="signal peptide" evidence="1">
    <location>
        <begin position="1"/>
        <end position="22"/>
    </location>
</feature>
<evidence type="ECO:0000256" key="1">
    <source>
        <dbReference type="SAM" id="SignalP"/>
    </source>
</evidence>
<name>A0A8X6PSU8_NEPPI</name>
<proteinExistence type="predicted"/>
<sequence>MITFLVILKLWFLFRQPKKVVGKEGEERSGLLQVHVCGGGLARRCFLEVTSRVGGLQSTIPVRIRLKKIVRFVLEKDGVPPVELISFRYLSNSLFTLELRTDFVLGD</sequence>
<feature type="chain" id="PRO_5036504595" evidence="1">
    <location>
        <begin position="23"/>
        <end position="107"/>
    </location>
</feature>
<accession>A0A8X6PSU8</accession>
<keyword evidence="1" id="KW-0732">Signal</keyword>
<keyword evidence="3" id="KW-1185">Reference proteome</keyword>
<protein>
    <submittedName>
        <fullName evidence="2">Uncharacterized protein</fullName>
    </submittedName>
</protein>
<dbReference type="Proteomes" id="UP000887013">
    <property type="component" value="Unassembled WGS sequence"/>
</dbReference>
<reference evidence="2" key="1">
    <citation type="submission" date="2020-08" db="EMBL/GenBank/DDBJ databases">
        <title>Multicomponent nature underlies the extraordinary mechanical properties of spider dragline silk.</title>
        <authorList>
            <person name="Kono N."/>
            <person name="Nakamura H."/>
            <person name="Mori M."/>
            <person name="Yoshida Y."/>
            <person name="Ohtoshi R."/>
            <person name="Malay A.D."/>
            <person name="Moran D.A.P."/>
            <person name="Tomita M."/>
            <person name="Numata K."/>
            <person name="Arakawa K."/>
        </authorList>
    </citation>
    <scope>NUCLEOTIDE SEQUENCE</scope>
</reference>
<evidence type="ECO:0000313" key="2">
    <source>
        <dbReference type="EMBL" id="GFT87429.1"/>
    </source>
</evidence>